<evidence type="ECO:0008006" key="4">
    <source>
        <dbReference type="Google" id="ProtNLM"/>
    </source>
</evidence>
<sequence>MAKYGIETFKDGKNTRFTIDQEEVYGKLYATRVETAYVFEYIDENGESHSEDEQTKHQLLSRTQNFVPWTPNNTGEIGSKSLIAYSEKRGEYMDIKLPIDFDGDSLGYEEEVVLKGLNVLVNTTGSGRNKQYVFYASTEAVEKVGQAPKQEAAKPKEQVAQQTENKK</sequence>
<evidence type="ECO:0000256" key="1">
    <source>
        <dbReference type="SAM" id="MobiDB-lite"/>
    </source>
</evidence>
<dbReference type="AlphaFoldDB" id="A0A6A0B5X0"/>
<reference evidence="2 3" key="1">
    <citation type="submission" date="2020-02" db="EMBL/GenBank/DDBJ databases">
        <title>Draft genome sequence of Lactococcus sp. Hs20B0-1.</title>
        <authorList>
            <person name="Noda S."/>
            <person name="Yuki M."/>
            <person name="Ohkuma M."/>
        </authorList>
    </citation>
    <scope>NUCLEOTIDE SEQUENCE [LARGE SCALE GENOMIC DNA]</scope>
    <source>
        <strain evidence="2 3">Hs20B0-1</strain>
    </source>
</reference>
<dbReference type="Proteomes" id="UP000475928">
    <property type="component" value="Unassembled WGS sequence"/>
</dbReference>
<organism evidence="2 3">
    <name type="scientific">Pseudolactococcus insecticola</name>
    <dbReference type="NCBI Taxonomy" id="2709158"/>
    <lineage>
        <taxon>Bacteria</taxon>
        <taxon>Bacillati</taxon>
        <taxon>Bacillota</taxon>
        <taxon>Bacilli</taxon>
        <taxon>Lactobacillales</taxon>
        <taxon>Streptococcaceae</taxon>
        <taxon>Pseudolactococcus</taxon>
    </lineage>
</organism>
<evidence type="ECO:0000313" key="3">
    <source>
        <dbReference type="Proteomes" id="UP000475928"/>
    </source>
</evidence>
<accession>A0A6A0B5X0</accession>
<comment type="caution">
    <text evidence="2">The sequence shown here is derived from an EMBL/GenBank/DDBJ whole genome shotgun (WGS) entry which is preliminary data.</text>
</comment>
<proteinExistence type="predicted"/>
<feature type="region of interest" description="Disordered" evidence="1">
    <location>
        <begin position="146"/>
        <end position="167"/>
    </location>
</feature>
<dbReference type="EMBL" id="BLLH01000006">
    <property type="protein sequence ID" value="GFH40829.1"/>
    <property type="molecule type" value="Genomic_DNA"/>
</dbReference>
<protein>
    <recommendedName>
        <fullName evidence="4">DUF961 domain-containing protein</fullName>
    </recommendedName>
</protein>
<gene>
    <name evidence="2" type="ORF">Hs20B_12270</name>
</gene>
<dbReference type="RefSeq" id="WP_172356717.1">
    <property type="nucleotide sequence ID" value="NZ_BLLH01000006.1"/>
</dbReference>
<keyword evidence="3" id="KW-1185">Reference proteome</keyword>
<evidence type="ECO:0000313" key="2">
    <source>
        <dbReference type="EMBL" id="GFH40829.1"/>
    </source>
</evidence>
<name>A0A6A0B5X0_9LACT</name>